<sequence>MQPFNLLATFAPHRRLIATAFASPDEGAGLQSSEPSDAHHRIGCAQQGHHGRPAVCYKPNCPKDRRAVHWDFGCPDHSWKCCI</sequence>
<proteinExistence type="predicted"/>
<name>A0A166S3I3_9HYPO</name>
<keyword evidence="3" id="KW-1185">Reference proteome</keyword>
<reference evidence="2 3" key="1">
    <citation type="journal article" date="2016" name="Genome Biol. Evol.">
        <title>Divergent and convergent evolution of fungal pathogenicity.</title>
        <authorList>
            <person name="Shang Y."/>
            <person name="Xiao G."/>
            <person name="Zheng P."/>
            <person name="Cen K."/>
            <person name="Zhan S."/>
            <person name="Wang C."/>
        </authorList>
    </citation>
    <scope>NUCLEOTIDE SEQUENCE [LARGE SCALE GENOMIC DNA]</scope>
    <source>
        <strain evidence="2 3">RCEF 3172</strain>
    </source>
</reference>
<dbReference type="EMBL" id="AZHA01000038">
    <property type="protein sequence ID" value="OAA35995.1"/>
    <property type="molecule type" value="Genomic_DNA"/>
</dbReference>
<evidence type="ECO:0000313" key="3">
    <source>
        <dbReference type="Proteomes" id="UP000076863"/>
    </source>
</evidence>
<accession>A0A166S3I3</accession>
<organism evidence="2 3">
    <name type="scientific">Beauveria brongniartii RCEF 3172</name>
    <dbReference type="NCBI Taxonomy" id="1081107"/>
    <lineage>
        <taxon>Eukaryota</taxon>
        <taxon>Fungi</taxon>
        <taxon>Dikarya</taxon>
        <taxon>Ascomycota</taxon>
        <taxon>Pezizomycotina</taxon>
        <taxon>Sordariomycetes</taxon>
        <taxon>Hypocreomycetidae</taxon>
        <taxon>Hypocreales</taxon>
        <taxon>Cordycipitaceae</taxon>
        <taxon>Beauveria</taxon>
        <taxon>Beauveria brongniartii</taxon>
    </lineage>
</organism>
<comment type="caution">
    <text evidence="2">The sequence shown here is derived from an EMBL/GenBank/DDBJ whole genome shotgun (WGS) entry which is preliminary data.</text>
</comment>
<dbReference type="AlphaFoldDB" id="A0A166S3I3"/>
<dbReference type="Proteomes" id="UP000076863">
    <property type="component" value="Unassembled WGS sequence"/>
</dbReference>
<dbReference type="OrthoDB" id="4242135at2759"/>
<protein>
    <submittedName>
        <fullName evidence="2">Uncharacterized protein</fullName>
    </submittedName>
</protein>
<gene>
    <name evidence="2" type="ORF">BBO_08420</name>
</gene>
<evidence type="ECO:0000313" key="2">
    <source>
        <dbReference type="EMBL" id="OAA35995.1"/>
    </source>
</evidence>
<evidence type="ECO:0000256" key="1">
    <source>
        <dbReference type="SAM" id="MobiDB-lite"/>
    </source>
</evidence>
<feature type="region of interest" description="Disordered" evidence="1">
    <location>
        <begin position="25"/>
        <end position="52"/>
    </location>
</feature>